<evidence type="ECO:0000256" key="1">
    <source>
        <dbReference type="SAM" id="MobiDB-lite"/>
    </source>
</evidence>
<evidence type="ECO:0000313" key="4">
    <source>
        <dbReference type="Proteomes" id="UP000230842"/>
    </source>
</evidence>
<keyword evidence="4" id="KW-1185">Reference proteome</keyword>
<keyword evidence="2" id="KW-0812">Transmembrane</keyword>
<comment type="caution">
    <text evidence="3">The sequence shown here is derived from an EMBL/GenBank/DDBJ whole genome shotgun (WGS) entry which is preliminary data.</text>
</comment>
<dbReference type="Proteomes" id="UP000230842">
    <property type="component" value="Unassembled WGS sequence"/>
</dbReference>
<name>A0A0B2B3A2_9ACTN</name>
<dbReference type="AlphaFoldDB" id="A0A0B2B3A2"/>
<keyword evidence="2" id="KW-1133">Transmembrane helix</keyword>
<protein>
    <submittedName>
        <fullName evidence="3">Uncharacterized protein</fullName>
    </submittedName>
</protein>
<sequence length="212" mass="23033">MDGGQARLWIDAAADVVQIVAIAVGGVWTYWKFFRGRTFHRRGQLTVDARLHTFSGEPALVVRLAFTNAGLSKVDLTSPPNVLVTRLTSGAWDDGPAVWSPPAPDDRAEEADGSPATPSRATRDELVAHTVTLLETQETVEPGETVVDEQVFVPPLADRGGLTVAYRLRAALMTRHGRRRRPMMWTAYTVVPAEALRPVAPTEPAPATESEA</sequence>
<accession>A0A0B2B3A2</accession>
<dbReference type="EMBL" id="PGEZ01000001">
    <property type="protein sequence ID" value="PJJ56128.1"/>
    <property type="molecule type" value="Genomic_DNA"/>
</dbReference>
<proteinExistence type="predicted"/>
<feature type="region of interest" description="Disordered" evidence="1">
    <location>
        <begin position="94"/>
        <end position="121"/>
    </location>
</feature>
<gene>
    <name evidence="3" type="ORF">CLV56_0332</name>
</gene>
<evidence type="ECO:0000313" key="3">
    <source>
        <dbReference type="EMBL" id="PJJ56128.1"/>
    </source>
</evidence>
<feature type="transmembrane region" description="Helical" evidence="2">
    <location>
        <begin position="12"/>
        <end position="31"/>
    </location>
</feature>
<dbReference type="RefSeq" id="WP_039368792.1">
    <property type="nucleotide sequence ID" value="NZ_PGEZ01000001.1"/>
</dbReference>
<organism evidence="3 4">
    <name type="scientific">Mumia flava</name>
    <dbReference type="NCBI Taxonomy" id="1348852"/>
    <lineage>
        <taxon>Bacteria</taxon>
        <taxon>Bacillati</taxon>
        <taxon>Actinomycetota</taxon>
        <taxon>Actinomycetes</taxon>
        <taxon>Propionibacteriales</taxon>
        <taxon>Nocardioidaceae</taxon>
        <taxon>Mumia</taxon>
    </lineage>
</organism>
<reference evidence="3 4" key="1">
    <citation type="submission" date="2017-11" db="EMBL/GenBank/DDBJ databases">
        <title>Genomic Encyclopedia of Archaeal and Bacterial Type Strains, Phase II (KMG-II): From Individual Species to Whole Genera.</title>
        <authorList>
            <person name="Goeker M."/>
        </authorList>
    </citation>
    <scope>NUCLEOTIDE SEQUENCE [LARGE SCALE GENOMIC DNA]</scope>
    <source>
        <strain evidence="3 4">DSM 27763</strain>
    </source>
</reference>
<keyword evidence="2" id="KW-0472">Membrane</keyword>
<evidence type="ECO:0000256" key="2">
    <source>
        <dbReference type="SAM" id="Phobius"/>
    </source>
</evidence>